<evidence type="ECO:0000256" key="1">
    <source>
        <dbReference type="ARBA" id="ARBA00022670"/>
    </source>
</evidence>
<keyword evidence="3 6" id="KW-0378">Hydrolase</keyword>
<dbReference type="PANTHER" id="PTHR34978:SF3">
    <property type="entry name" value="SLR0241 PROTEIN"/>
    <property type="match status" value="1"/>
</dbReference>
<reference evidence="9 10" key="1">
    <citation type="submission" date="2024-09" db="EMBL/GenBank/DDBJ databases">
        <authorList>
            <person name="Lee S.D."/>
        </authorList>
    </citation>
    <scope>NUCLEOTIDE SEQUENCE [LARGE SCALE GENOMIC DNA]</scope>
    <source>
        <strain evidence="9 10">N8-3</strain>
    </source>
</reference>
<feature type="transmembrane region" description="Helical" evidence="7">
    <location>
        <begin position="99"/>
        <end position="122"/>
    </location>
</feature>
<dbReference type="InterPro" id="IPR052173">
    <property type="entry name" value="Beta-lactam_resp_regulator"/>
</dbReference>
<organism evidence="9 10">
    <name type="scientific">Streptacidiphilus cavernicola</name>
    <dbReference type="NCBI Taxonomy" id="3342716"/>
    <lineage>
        <taxon>Bacteria</taxon>
        <taxon>Bacillati</taxon>
        <taxon>Actinomycetota</taxon>
        <taxon>Actinomycetes</taxon>
        <taxon>Kitasatosporales</taxon>
        <taxon>Streptomycetaceae</taxon>
        <taxon>Streptacidiphilus</taxon>
    </lineage>
</organism>
<feature type="domain" description="Peptidase M48" evidence="8">
    <location>
        <begin position="147"/>
        <end position="218"/>
    </location>
</feature>
<keyword evidence="2" id="KW-0479">Metal-binding</keyword>
<evidence type="ECO:0000313" key="9">
    <source>
        <dbReference type="EMBL" id="MFC1420584.1"/>
    </source>
</evidence>
<keyword evidence="7" id="KW-1133">Transmembrane helix</keyword>
<name>A0ABV6W3K9_9ACTN</name>
<dbReference type="PANTHER" id="PTHR34978">
    <property type="entry name" value="POSSIBLE SENSOR-TRANSDUCER PROTEIN BLAR"/>
    <property type="match status" value="1"/>
</dbReference>
<gene>
    <name evidence="9" type="ORF">ACEZDE_28670</name>
</gene>
<dbReference type="Proteomes" id="UP001592531">
    <property type="component" value="Unassembled WGS sequence"/>
</dbReference>
<comment type="caution">
    <text evidence="9">The sequence shown here is derived from an EMBL/GenBank/DDBJ whole genome shotgun (WGS) entry which is preliminary data.</text>
</comment>
<feature type="transmembrane region" description="Helical" evidence="7">
    <location>
        <begin position="306"/>
        <end position="326"/>
    </location>
</feature>
<evidence type="ECO:0000256" key="6">
    <source>
        <dbReference type="RuleBase" id="RU003983"/>
    </source>
</evidence>
<proteinExistence type="inferred from homology"/>
<accession>A0ABV6W3K9</accession>
<evidence type="ECO:0000256" key="7">
    <source>
        <dbReference type="SAM" id="Phobius"/>
    </source>
</evidence>
<dbReference type="EMBL" id="JBHFAB010000028">
    <property type="protein sequence ID" value="MFC1420584.1"/>
    <property type="molecule type" value="Genomic_DNA"/>
</dbReference>
<dbReference type="InterPro" id="IPR001915">
    <property type="entry name" value="Peptidase_M48"/>
</dbReference>
<sequence>MLLLLSAEAPLNALPALLLLAVVLATAGPRLLARARWAEREPVLALGAWQCLVVAVLLCCGIALVLTAAAAWPDAHALLFSGAPNGVAAAYGFPWGRSWAVAAACLFAVGGLRTALSLGSEVRSARALRRRRARELSRQAPELPSGLARPAGIRRRPAGERLVVLENARPGAWSLPGHRSRLVVTTGALHRLGDRELAAVLAHERGHVRARHHWLLQCAEALSSGFPGVEIFRLFREQVGRLVELAADDSAARRHGRMATALALVELNTAVGPDAACPSPFAEIPGRIDRLMADPHRLPVLHRLRLTVFSLTALGAPVLLAFVPGLRAIS</sequence>
<evidence type="ECO:0000256" key="2">
    <source>
        <dbReference type="ARBA" id="ARBA00022723"/>
    </source>
</evidence>
<protein>
    <submittedName>
        <fullName evidence="9">M56 family metallopeptidase</fullName>
    </submittedName>
</protein>
<evidence type="ECO:0000256" key="4">
    <source>
        <dbReference type="ARBA" id="ARBA00022833"/>
    </source>
</evidence>
<keyword evidence="1 6" id="KW-0645">Protease</keyword>
<dbReference type="RefSeq" id="WP_380542109.1">
    <property type="nucleotide sequence ID" value="NZ_JBHFAB010000028.1"/>
</dbReference>
<keyword evidence="7" id="KW-0472">Membrane</keyword>
<evidence type="ECO:0000256" key="3">
    <source>
        <dbReference type="ARBA" id="ARBA00022801"/>
    </source>
</evidence>
<feature type="transmembrane region" description="Helical" evidence="7">
    <location>
        <begin position="44"/>
        <end position="72"/>
    </location>
</feature>
<evidence type="ECO:0000256" key="5">
    <source>
        <dbReference type="ARBA" id="ARBA00023049"/>
    </source>
</evidence>
<dbReference type="Pfam" id="PF01435">
    <property type="entry name" value="Peptidase_M48"/>
    <property type="match status" value="1"/>
</dbReference>
<evidence type="ECO:0000259" key="8">
    <source>
        <dbReference type="Pfam" id="PF01435"/>
    </source>
</evidence>
<keyword evidence="5 6" id="KW-0482">Metalloprotease</keyword>
<feature type="transmembrane region" description="Helical" evidence="7">
    <location>
        <begin position="12"/>
        <end position="32"/>
    </location>
</feature>
<keyword evidence="7" id="KW-0812">Transmembrane</keyword>
<comment type="similarity">
    <text evidence="6">Belongs to the peptidase M48 family.</text>
</comment>
<keyword evidence="10" id="KW-1185">Reference proteome</keyword>
<dbReference type="CDD" id="cd07326">
    <property type="entry name" value="M56_BlaR1_MecR1_like"/>
    <property type="match status" value="1"/>
</dbReference>
<comment type="cofactor">
    <cofactor evidence="6">
        <name>Zn(2+)</name>
        <dbReference type="ChEBI" id="CHEBI:29105"/>
    </cofactor>
    <text evidence="6">Binds 1 zinc ion per subunit.</text>
</comment>
<evidence type="ECO:0000313" key="10">
    <source>
        <dbReference type="Proteomes" id="UP001592531"/>
    </source>
</evidence>
<dbReference type="Gene3D" id="3.30.2010.10">
    <property type="entry name" value="Metalloproteases ('zincins'), catalytic domain"/>
    <property type="match status" value="1"/>
</dbReference>
<keyword evidence="4 6" id="KW-0862">Zinc</keyword>